<gene>
    <name evidence="3" type="primary">infB_1</name>
    <name evidence="3" type="ORF">SV7mr_29660</name>
</gene>
<evidence type="ECO:0000256" key="2">
    <source>
        <dbReference type="SAM" id="Phobius"/>
    </source>
</evidence>
<feature type="compositionally biased region" description="Polar residues" evidence="1">
    <location>
        <begin position="390"/>
        <end position="405"/>
    </location>
</feature>
<evidence type="ECO:0000313" key="3">
    <source>
        <dbReference type="EMBL" id="QDT60443.1"/>
    </source>
</evidence>
<feature type="transmembrane region" description="Helical" evidence="2">
    <location>
        <begin position="184"/>
        <end position="203"/>
    </location>
</feature>
<feature type="compositionally biased region" description="Low complexity" evidence="1">
    <location>
        <begin position="336"/>
        <end position="351"/>
    </location>
</feature>
<feature type="transmembrane region" description="Helical" evidence="2">
    <location>
        <begin position="469"/>
        <end position="491"/>
    </location>
</feature>
<proteinExistence type="predicted"/>
<evidence type="ECO:0000313" key="4">
    <source>
        <dbReference type="Proteomes" id="UP000315003"/>
    </source>
</evidence>
<feature type="compositionally biased region" description="Basic and acidic residues" evidence="1">
    <location>
        <begin position="116"/>
        <end position="130"/>
    </location>
</feature>
<feature type="compositionally biased region" description="Low complexity" evidence="1">
    <location>
        <begin position="302"/>
        <end position="315"/>
    </location>
</feature>
<feature type="compositionally biased region" description="Low complexity" evidence="1">
    <location>
        <begin position="368"/>
        <end position="389"/>
    </location>
</feature>
<feature type="compositionally biased region" description="Gly residues" evidence="1">
    <location>
        <begin position="316"/>
        <end position="335"/>
    </location>
</feature>
<feature type="compositionally biased region" description="Basic and acidic residues" evidence="1">
    <location>
        <begin position="274"/>
        <end position="295"/>
    </location>
</feature>
<feature type="transmembrane region" description="Helical" evidence="2">
    <location>
        <begin position="215"/>
        <end position="240"/>
    </location>
</feature>
<dbReference type="GO" id="GO:0003743">
    <property type="term" value="F:translation initiation factor activity"/>
    <property type="evidence" value="ECO:0007669"/>
    <property type="project" value="UniProtKB-KW"/>
</dbReference>
<feature type="region of interest" description="Disordered" evidence="1">
    <location>
        <begin position="269"/>
        <end position="464"/>
    </location>
</feature>
<keyword evidence="4" id="KW-1185">Reference proteome</keyword>
<accession>A0A517SWJ1</accession>
<feature type="compositionally biased region" description="Low complexity" evidence="1">
    <location>
        <begin position="444"/>
        <end position="464"/>
    </location>
</feature>
<reference evidence="3 4" key="1">
    <citation type="submission" date="2019-02" db="EMBL/GenBank/DDBJ databases">
        <title>Deep-cultivation of Planctomycetes and their phenomic and genomic characterization uncovers novel biology.</title>
        <authorList>
            <person name="Wiegand S."/>
            <person name="Jogler M."/>
            <person name="Boedeker C."/>
            <person name="Pinto D."/>
            <person name="Vollmers J."/>
            <person name="Rivas-Marin E."/>
            <person name="Kohn T."/>
            <person name="Peeters S.H."/>
            <person name="Heuer A."/>
            <person name="Rast P."/>
            <person name="Oberbeckmann S."/>
            <person name="Bunk B."/>
            <person name="Jeske O."/>
            <person name="Meyerdierks A."/>
            <person name="Storesund J.E."/>
            <person name="Kallscheuer N."/>
            <person name="Luecker S."/>
            <person name="Lage O.M."/>
            <person name="Pohl T."/>
            <person name="Merkel B.J."/>
            <person name="Hornburger P."/>
            <person name="Mueller R.-W."/>
            <person name="Bruemmer F."/>
            <person name="Labrenz M."/>
            <person name="Spormann A.M."/>
            <person name="Op den Camp H."/>
            <person name="Overmann J."/>
            <person name="Amann R."/>
            <person name="Jetten M.S.M."/>
            <person name="Mascher T."/>
            <person name="Medema M.H."/>
            <person name="Devos D.P."/>
            <person name="Kaster A.-K."/>
            <person name="Ovreas L."/>
            <person name="Rohde M."/>
            <person name="Galperin M.Y."/>
            <person name="Jogler C."/>
        </authorList>
    </citation>
    <scope>NUCLEOTIDE SEQUENCE [LARGE SCALE GENOMIC DNA]</scope>
    <source>
        <strain evidence="3 4">SV_7m_r</strain>
    </source>
</reference>
<keyword evidence="3" id="KW-0648">Protein biosynthesis</keyword>
<sequence length="638" mass="68772">MIWSLSVYLLNVFYAGEYGTRLAYLLFMFTMGQVALARLVIEESRAYAVGYSFALAVVMIGVTYFLTGALPVAVLLVGLIAFMADRIVHDCTLIDEKVDASGEGLIDRGRREAGEVHESMAKDPNAKPRQTEQALSHGEQRRRTASQPGRTVFWLALAALPLFALGSFVGGGNAGRVTAARSMLLLYLFSSLSLLVTTSFLNLRRYLRQRAVEMPFNVSVAWVGSGLGLIALLLLIASALPMPGRLLAGSLEFNWFSDQEHQASRFGWGNEAAQRSDSESAQTDRDPSTEGKDQQGSDSTTQSPQAKPGGKQPGTQGSGGENSGGKGGDNGGNQSGGSDDSSQGKQPSSGDAQAGKNQPSGGSKTEAQQKNDPQNSSSDDQTSPSKSTSESPADSQSQKQSNQGASRDRQDGARQSGQDGSQAQDPKQQGDQQQGDQQGKDADQAGSDGQSRSNSQQGSSMQMPQVGSWLPSLLKLLVFLGLLAVVAFYVYQHADWLKKWLAELLGRSAAETSPEESLPTLIEQPPKPFAAYQNPIGRVDDPRKVVVITFQAFDAWAREHSASRRLDETPSEFVRRLKRQQMPLVNQCLGASLRLAESYDRIVFGQGAAAPTDIADAESMWQHMQHYRPTETPVTALA</sequence>
<keyword evidence="2" id="KW-0812">Transmembrane</keyword>
<evidence type="ECO:0000256" key="1">
    <source>
        <dbReference type="SAM" id="MobiDB-lite"/>
    </source>
</evidence>
<feature type="transmembrane region" description="Helical" evidence="2">
    <location>
        <begin position="151"/>
        <end position="172"/>
    </location>
</feature>
<protein>
    <submittedName>
        <fullName evidence="3">Translation initiation factor IF-2</fullName>
    </submittedName>
</protein>
<dbReference type="EMBL" id="CP036272">
    <property type="protein sequence ID" value="QDT60443.1"/>
    <property type="molecule type" value="Genomic_DNA"/>
</dbReference>
<dbReference type="Proteomes" id="UP000315003">
    <property type="component" value="Chromosome"/>
</dbReference>
<feature type="compositionally biased region" description="Low complexity" evidence="1">
    <location>
        <begin position="421"/>
        <end position="437"/>
    </location>
</feature>
<keyword evidence="2" id="KW-0472">Membrane</keyword>
<keyword evidence="3" id="KW-0396">Initiation factor</keyword>
<dbReference type="AlphaFoldDB" id="A0A517SWJ1"/>
<name>A0A517SWJ1_9BACT</name>
<organism evidence="3 4">
    <name type="scientific">Stieleria bergensis</name>
    <dbReference type="NCBI Taxonomy" id="2528025"/>
    <lineage>
        <taxon>Bacteria</taxon>
        <taxon>Pseudomonadati</taxon>
        <taxon>Planctomycetota</taxon>
        <taxon>Planctomycetia</taxon>
        <taxon>Pirellulales</taxon>
        <taxon>Pirellulaceae</taxon>
        <taxon>Stieleria</taxon>
    </lineage>
</organism>
<feature type="region of interest" description="Disordered" evidence="1">
    <location>
        <begin position="116"/>
        <end position="146"/>
    </location>
</feature>
<keyword evidence="2" id="KW-1133">Transmembrane helix</keyword>
<feature type="compositionally biased region" description="Polar residues" evidence="1">
    <location>
        <begin position="355"/>
        <end position="366"/>
    </location>
</feature>